<name>A0AAV4WNA3_9ARAC</name>
<gene>
    <name evidence="1" type="ORF">CDAR_367031</name>
</gene>
<dbReference type="EMBL" id="BPLQ01014795">
    <property type="protein sequence ID" value="GIY83224.1"/>
    <property type="molecule type" value="Genomic_DNA"/>
</dbReference>
<sequence>MSTFVIVCPTLSKSVVLVGYRPKLVKTGVLVTLSIRHDIIDMKLIVDADHMMRYLSGKDIDNEQEENVDELDEANRMKREEHDRILYRRNLNSEIFGKLPKKKCKLDDTRNEITY</sequence>
<evidence type="ECO:0000313" key="1">
    <source>
        <dbReference type="EMBL" id="GIY83224.1"/>
    </source>
</evidence>
<reference evidence="1 2" key="1">
    <citation type="submission" date="2021-06" db="EMBL/GenBank/DDBJ databases">
        <title>Caerostris darwini draft genome.</title>
        <authorList>
            <person name="Kono N."/>
            <person name="Arakawa K."/>
        </authorList>
    </citation>
    <scope>NUCLEOTIDE SEQUENCE [LARGE SCALE GENOMIC DNA]</scope>
</reference>
<organism evidence="1 2">
    <name type="scientific">Caerostris darwini</name>
    <dbReference type="NCBI Taxonomy" id="1538125"/>
    <lineage>
        <taxon>Eukaryota</taxon>
        <taxon>Metazoa</taxon>
        <taxon>Ecdysozoa</taxon>
        <taxon>Arthropoda</taxon>
        <taxon>Chelicerata</taxon>
        <taxon>Arachnida</taxon>
        <taxon>Araneae</taxon>
        <taxon>Araneomorphae</taxon>
        <taxon>Entelegynae</taxon>
        <taxon>Araneoidea</taxon>
        <taxon>Araneidae</taxon>
        <taxon>Caerostris</taxon>
    </lineage>
</organism>
<dbReference type="AlphaFoldDB" id="A0AAV4WNA3"/>
<keyword evidence="2" id="KW-1185">Reference proteome</keyword>
<proteinExistence type="predicted"/>
<accession>A0AAV4WNA3</accession>
<comment type="caution">
    <text evidence="1">The sequence shown here is derived from an EMBL/GenBank/DDBJ whole genome shotgun (WGS) entry which is preliminary data.</text>
</comment>
<evidence type="ECO:0000313" key="2">
    <source>
        <dbReference type="Proteomes" id="UP001054837"/>
    </source>
</evidence>
<dbReference type="Proteomes" id="UP001054837">
    <property type="component" value="Unassembled WGS sequence"/>
</dbReference>
<protein>
    <submittedName>
        <fullName evidence="1">Uncharacterized protein</fullName>
    </submittedName>
</protein>